<protein>
    <submittedName>
        <fullName evidence="2">Uncharacterized protein</fullName>
    </submittedName>
</protein>
<sequence length="60" mass="6935">MPPETPNSPKADPRGSSRKKNKQKMTGLYKMIKEEVEKHKLHKRCLKGMQYILNDYGCDG</sequence>
<evidence type="ECO:0000313" key="3">
    <source>
        <dbReference type="Proteomes" id="UP000028990"/>
    </source>
</evidence>
<dbReference type="Proteomes" id="UP000028990">
    <property type="component" value="Unassembled WGS sequence"/>
</dbReference>
<gene>
    <name evidence="2" type="ORF">H920_14743</name>
</gene>
<reference evidence="2 3" key="1">
    <citation type="submission" date="2013-11" db="EMBL/GenBank/DDBJ databases">
        <title>The Damaraland mole rat (Fukomys damarensis) genome and evolution of African mole rats.</title>
        <authorList>
            <person name="Gladyshev V.N."/>
            <person name="Fang X."/>
        </authorList>
    </citation>
    <scope>NUCLEOTIDE SEQUENCE [LARGE SCALE GENOMIC DNA]</scope>
    <source>
        <tissue evidence="2">Liver</tissue>
    </source>
</reference>
<name>A0A091CYS0_FUKDA</name>
<dbReference type="EMBL" id="KN123713">
    <property type="protein sequence ID" value="KFO23867.1"/>
    <property type="molecule type" value="Genomic_DNA"/>
</dbReference>
<dbReference type="AlphaFoldDB" id="A0A091CYS0"/>
<accession>A0A091CYS0</accession>
<proteinExistence type="predicted"/>
<feature type="region of interest" description="Disordered" evidence="1">
    <location>
        <begin position="1"/>
        <end position="25"/>
    </location>
</feature>
<evidence type="ECO:0000313" key="2">
    <source>
        <dbReference type="EMBL" id="KFO23867.1"/>
    </source>
</evidence>
<keyword evidence="3" id="KW-1185">Reference proteome</keyword>
<evidence type="ECO:0000256" key="1">
    <source>
        <dbReference type="SAM" id="MobiDB-lite"/>
    </source>
</evidence>
<organism evidence="2 3">
    <name type="scientific">Fukomys damarensis</name>
    <name type="common">Damaraland mole rat</name>
    <name type="synonym">Cryptomys damarensis</name>
    <dbReference type="NCBI Taxonomy" id="885580"/>
    <lineage>
        <taxon>Eukaryota</taxon>
        <taxon>Metazoa</taxon>
        <taxon>Chordata</taxon>
        <taxon>Craniata</taxon>
        <taxon>Vertebrata</taxon>
        <taxon>Euteleostomi</taxon>
        <taxon>Mammalia</taxon>
        <taxon>Eutheria</taxon>
        <taxon>Euarchontoglires</taxon>
        <taxon>Glires</taxon>
        <taxon>Rodentia</taxon>
        <taxon>Hystricomorpha</taxon>
        <taxon>Bathyergidae</taxon>
        <taxon>Fukomys</taxon>
    </lineage>
</organism>